<dbReference type="PANTHER" id="PTHR35836:SF1">
    <property type="entry name" value="VCBS REPEAT-CONTAINING PROTEIN"/>
    <property type="match status" value="1"/>
</dbReference>
<reference evidence="1" key="3">
    <citation type="submission" date="2025-09" db="UniProtKB">
        <authorList>
            <consortium name="Ensembl"/>
        </authorList>
    </citation>
    <scope>IDENTIFICATION</scope>
</reference>
<name>H2Z756_CIOSA</name>
<reference evidence="1" key="2">
    <citation type="submission" date="2025-08" db="UniProtKB">
        <authorList>
            <consortium name="Ensembl"/>
        </authorList>
    </citation>
    <scope>IDENTIFICATION</scope>
</reference>
<dbReference type="HOGENOM" id="CLU_051917_0_0_1"/>
<dbReference type="OMA" id="WNYTENI"/>
<dbReference type="Ensembl" id="ENSCSAVT00000013570.1">
    <property type="protein sequence ID" value="ENSCSAVP00000013418.1"/>
    <property type="gene ID" value="ENSCSAVG00000007866.1"/>
</dbReference>
<dbReference type="STRING" id="51511.ENSCSAVP00000013418"/>
<reference evidence="2" key="1">
    <citation type="submission" date="2003-08" db="EMBL/GenBank/DDBJ databases">
        <authorList>
            <person name="Birren B."/>
            <person name="Nusbaum C."/>
            <person name="Abebe A."/>
            <person name="Abouelleil A."/>
            <person name="Adekoya E."/>
            <person name="Ait-zahra M."/>
            <person name="Allen N."/>
            <person name="Allen T."/>
            <person name="An P."/>
            <person name="Anderson M."/>
            <person name="Anderson S."/>
            <person name="Arachchi H."/>
            <person name="Armbruster J."/>
            <person name="Bachantsang P."/>
            <person name="Baldwin J."/>
            <person name="Barry A."/>
            <person name="Bayul T."/>
            <person name="Blitshsteyn B."/>
            <person name="Bloom T."/>
            <person name="Blye J."/>
            <person name="Boguslavskiy L."/>
            <person name="Borowsky M."/>
            <person name="Boukhgalter B."/>
            <person name="Brunache A."/>
            <person name="Butler J."/>
            <person name="Calixte N."/>
            <person name="Calvo S."/>
            <person name="Camarata J."/>
            <person name="Campo K."/>
            <person name="Chang J."/>
            <person name="Cheshatsang Y."/>
            <person name="Citroen M."/>
            <person name="Collymore A."/>
            <person name="Considine T."/>
            <person name="Cook A."/>
            <person name="Cooke P."/>
            <person name="Corum B."/>
            <person name="Cuomo C."/>
            <person name="David R."/>
            <person name="Dawoe T."/>
            <person name="Degray S."/>
            <person name="Dodge S."/>
            <person name="Dooley K."/>
            <person name="Dorje P."/>
            <person name="Dorjee K."/>
            <person name="Dorris L."/>
            <person name="Duffey N."/>
            <person name="Dupes A."/>
            <person name="Elkins T."/>
            <person name="Engels R."/>
            <person name="Erickson J."/>
            <person name="Farina A."/>
            <person name="Faro S."/>
            <person name="Ferreira P."/>
            <person name="Fischer H."/>
            <person name="Fitzgerald M."/>
            <person name="Foley K."/>
            <person name="Gage D."/>
            <person name="Galagan J."/>
            <person name="Gearin G."/>
            <person name="Gnerre S."/>
            <person name="Gnirke A."/>
            <person name="Goyette A."/>
            <person name="Graham J."/>
            <person name="Grandbois E."/>
            <person name="Gyaltsen K."/>
            <person name="Hafez N."/>
            <person name="Hagopian D."/>
            <person name="Hagos B."/>
            <person name="Hall J."/>
            <person name="Hatcher B."/>
            <person name="Heller A."/>
            <person name="Higgins H."/>
            <person name="Honan T."/>
            <person name="Horn A."/>
            <person name="Houde N."/>
            <person name="Hughes L."/>
            <person name="Hulme W."/>
            <person name="Husby E."/>
            <person name="Iliev I."/>
            <person name="Jaffe D."/>
            <person name="Jones C."/>
            <person name="Kamal M."/>
            <person name="Kamat A."/>
            <person name="Kamvysselis M."/>
            <person name="Karlsson E."/>
            <person name="Kells C."/>
            <person name="Kieu A."/>
            <person name="Kisner P."/>
            <person name="Kodira C."/>
            <person name="Kulbokas E."/>
            <person name="Labutti K."/>
            <person name="Lama D."/>
            <person name="Landers T."/>
            <person name="Leger J."/>
            <person name="Levine S."/>
            <person name="Lewis D."/>
            <person name="Lewis T."/>
            <person name="Lindblad-toh K."/>
            <person name="Liu X."/>
            <person name="Lokyitsang T."/>
            <person name="Lokyitsang Y."/>
            <person name="Lucien O."/>
            <person name="Lui A."/>
            <person name="Ma L.J."/>
            <person name="Mabbitt R."/>
            <person name="Macdonald J."/>
            <person name="Maclean C."/>
            <person name="Major J."/>
            <person name="Manning J."/>
            <person name="Marabella R."/>
            <person name="Maru K."/>
            <person name="Matthews C."/>
            <person name="Mauceli E."/>
            <person name="Mccarthy M."/>
            <person name="Mcdonough S."/>
            <person name="Mcghee T."/>
            <person name="Meldrim J."/>
            <person name="Meneus L."/>
            <person name="Mesirov J."/>
            <person name="Mihalev A."/>
            <person name="Mihova T."/>
            <person name="Mikkelsen T."/>
            <person name="Mlenga V."/>
            <person name="Moru K."/>
            <person name="Mozes J."/>
            <person name="Mulrain L."/>
            <person name="Munson G."/>
            <person name="Naylor J."/>
            <person name="Newes C."/>
            <person name="Nguyen C."/>
            <person name="Nguyen N."/>
            <person name="Nguyen T."/>
            <person name="Nicol R."/>
            <person name="Nielsen C."/>
            <person name="Nizzari M."/>
            <person name="Norbu C."/>
            <person name="Norbu N."/>
            <person name="O'donnell P."/>
            <person name="Okoawo O."/>
            <person name="O'leary S."/>
            <person name="Omotosho B."/>
            <person name="O'neill K."/>
            <person name="Osman S."/>
            <person name="Parker S."/>
            <person name="Perrin D."/>
            <person name="Phunkhang P."/>
            <person name="Piqani B."/>
            <person name="Purcell S."/>
            <person name="Rachupka T."/>
            <person name="Ramasamy U."/>
            <person name="Rameau R."/>
            <person name="Ray V."/>
            <person name="Raymond C."/>
            <person name="Retta R."/>
            <person name="Richardson S."/>
            <person name="Rise C."/>
            <person name="Rodriguez J."/>
            <person name="Rogers J."/>
            <person name="Rogov P."/>
            <person name="Rutman M."/>
            <person name="Schupbach R."/>
            <person name="Seaman C."/>
            <person name="Settipalli S."/>
            <person name="Sharpe T."/>
            <person name="Sheridan J."/>
            <person name="Sherpa N."/>
            <person name="Shi J."/>
            <person name="Smirnov S."/>
            <person name="Smith C."/>
            <person name="Sougnez C."/>
            <person name="Spencer B."/>
            <person name="Stalker J."/>
            <person name="Stange-thomann N."/>
            <person name="Stavropoulos S."/>
            <person name="Stetson K."/>
            <person name="Stone C."/>
            <person name="Stone S."/>
            <person name="Stubbs M."/>
            <person name="Talamas J."/>
            <person name="Tchuinga P."/>
            <person name="Tenzing P."/>
            <person name="Tesfaye S."/>
            <person name="Theodore J."/>
            <person name="Thoulutsang Y."/>
            <person name="Topham K."/>
            <person name="Towey S."/>
            <person name="Tsamla T."/>
            <person name="Tsomo N."/>
            <person name="Vallee D."/>
            <person name="Vassiliev H."/>
            <person name="Venkataraman V."/>
            <person name="Vinson J."/>
            <person name="Vo A."/>
            <person name="Wade C."/>
            <person name="Wang S."/>
            <person name="Wangchuk T."/>
            <person name="Wangdi T."/>
            <person name="Whittaker C."/>
            <person name="Wilkinson J."/>
            <person name="Wu Y."/>
            <person name="Wyman D."/>
            <person name="Yadav S."/>
            <person name="Yang S."/>
            <person name="Yang X."/>
            <person name="Yeager S."/>
            <person name="Yee E."/>
            <person name="Young G."/>
            <person name="Zainoun J."/>
            <person name="Zembeck L."/>
            <person name="Zimmer A."/>
            <person name="Zody M."/>
            <person name="Lander E."/>
        </authorList>
    </citation>
    <scope>NUCLEOTIDE SEQUENCE [LARGE SCALE GENOMIC DNA]</scope>
</reference>
<dbReference type="InterPro" id="IPR028994">
    <property type="entry name" value="Integrin_alpha_N"/>
</dbReference>
<sequence length="359" mass="39522">MRVEGVTKKYLDATQMEATSITDELVWPNEISAVPDNIFALPMVWTASTGFFLAGKNDGEVALMSMTDLAYGQTTPVTISSNPDGILWYYHRVEWFDMNGDGCTDAVTERANGGGPAADITQLIWLENPCSTQLTPNWDVHVLTENTEDVYFRMHEMELPNGLTTTAIISSGFYSHLLTIVWSNNNDFTDASTIQTLVIDNYGWYFDVEMVDINMDGKLDILTSTWSQTGLPGAVLAYEIPDGDWTTEPWPMHILQDGYKSFLLAGSGSPGTAFAFWPTTDSQINKPFIMVSGDDDGSAYVLTADSEEATNWSYTQTTIYKGTGTVGGIGVQDVDGDGFTDIFIPAYTTKEIVVMTYAQ</sequence>
<dbReference type="Proteomes" id="UP000007875">
    <property type="component" value="Unassembled WGS sequence"/>
</dbReference>
<organism evidence="1 2">
    <name type="scientific">Ciona savignyi</name>
    <name type="common">Pacific transparent sea squirt</name>
    <dbReference type="NCBI Taxonomy" id="51511"/>
    <lineage>
        <taxon>Eukaryota</taxon>
        <taxon>Metazoa</taxon>
        <taxon>Chordata</taxon>
        <taxon>Tunicata</taxon>
        <taxon>Ascidiacea</taxon>
        <taxon>Phlebobranchia</taxon>
        <taxon>Cionidae</taxon>
        <taxon>Ciona</taxon>
    </lineage>
</organism>
<evidence type="ECO:0008006" key="3">
    <source>
        <dbReference type="Google" id="ProtNLM"/>
    </source>
</evidence>
<dbReference type="Gene3D" id="2.130.10.130">
    <property type="entry name" value="Integrin alpha, N-terminal"/>
    <property type="match status" value="1"/>
</dbReference>
<dbReference type="GeneTree" id="ENSGT00530000064808"/>
<evidence type="ECO:0000313" key="1">
    <source>
        <dbReference type="Ensembl" id="ENSCSAVP00000013418.1"/>
    </source>
</evidence>
<dbReference type="PANTHER" id="PTHR35836">
    <property type="entry name" value="VCBS REPEAT-CONTAINING PROTEIN"/>
    <property type="match status" value="1"/>
</dbReference>
<dbReference type="SUPFAM" id="SSF69318">
    <property type="entry name" value="Integrin alpha N-terminal domain"/>
    <property type="match status" value="1"/>
</dbReference>
<evidence type="ECO:0000313" key="2">
    <source>
        <dbReference type="Proteomes" id="UP000007875"/>
    </source>
</evidence>
<proteinExistence type="predicted"/>
<keyword evidence="2" id="KW-1185">Reference proteome</keyword>
<dbReference type="eggNOG" id="ENOG502RZVB">
    <property type="taxonomic scope" value="Eukaryota"/>
</dbReference>
<protein>
    <recommendedName>
        <fullName evidence="3">VCBS repeat-containing protein</fullName>
    </recommendedName>
</protein>
<dbReference type="InParanoid" id="H2Z756"/>
<dbReference type="AlphaFoldDB" id="H2Z756"/>
<accession>H2Z756</accession>